<dbReference type="RefSeq" id="WP_171469044.1">
    <property type="nucleotide sequence ID" value="NZ_CP053452.2"/>
</dbReference>
<keyword evidence="1" id="KW-0732">Signal</keyword>
<evidence type="ECO:0000259" key="2">
    <source>
        <dbReference type="Pfam" id="PF07596"/>
    </source>
</evidence>
<dbReference type="AlphaFoldDB" id="A0A6M5YHF6"/>
<name>A0A6M5YHF6_9BACT</name>
<protein>
    <recommendedName>
        <fullName evidence="2">DUF1559 domain-containing protein</fullName>
    </recommendedName>
</protein>
<dbReference type="PANTHER" id="PTHR30093">
    <property type="entry name" value="GENERAL SECRETION PATHWAY PROTEIN G"/>
    <property type="match status" value="1"/>
</dbReference>
<keyword evidence="4" id="KW-1185">Reference proteome</keyword>
<evidence type="ECO:0000313" key="3">
    <source>
        <dbReference type="EMBL" id="QJW92693.1"/>
    </source>
</evidence>
<feature type="chain" id="PRO_5026930421" description="DUF1559 domain-containing protein" evidence="1">
    <location>
        <begin position="26"/>
        <end position="533"/>
    </location>
</feature>
<gene>
    <name evidence="3" type="ORF">FTUN_0190</name>
</gene>
<feature type="domain" description="DUF1559" evidence="2">
    <location>
        <begin position="341"/>
        <end position="420"/>
    </location>
</feature>
<dbReference type="EMBL" id="CP053452">
    <property type="protein sequence ID" value="QJW92693.1"/>
    <property type="molecule type" value="Genomic_DNA"/>
</dbReference>
<reference evidence="4" key="1">
    <citation type="submission" date="2020-05" db="EMBL/GenBank/DDBJ databases">
        <title>Frigoriglobus tundricola gen. nov., sp. nov., a psychrotolerant cellulolytic planctomycete of the family Gemmataceae with two divergent copies of 16S rRNA gene.</title>
        <authorList>
            <person name="Kulichevskaya I.S."/>
            <person name="Ivanova A.A."/>
            <person name="Naumoff D.G."/>
            <person name="Beletsky A.V."/>
            <person name="Rijpstra W.I.C."/>
            <person name="Sinninghe Damste J.S."/>
            <person name="Mardanov A.V."/>
            <person name="Ravin N.V."/>
            <person name="Dedysh S.N."/>
        </authorList>
    </citation>
    <scope>NUCLEOTIDE SEQUENCE [LARGE SCALE GENOMIC DNA]</scope>
    <source>
        <strain evidence="4">PL17</strain>
    </source>
</reference>
<proteinExistence type="predicted"/>
<dbReference type="PANTHER" id="PTHR30093:SF2">
    <property type="entry name" value="TYPE II SECRETION SYSTEM PROTEIN H"/>
    <property type="match status" value="1"/>
</dbReference>
<dbReference type="Proteomes" id="UP000503447">
    <property type="component" value="Chromosome"/>
</dbReference>
<dbReference type="KEGG" id="ftj:FTUN_0190"/>
<evidence type="ECO:0000256" key="1">
    <source>
        <dbReference type="SAM" id="SignalP"/>
    </source>
</evidence>
<feature type="signal peptide" evidence="1">
    <location>
        <begin position="1"/>
        <end position="25"/>
    </location>
</feature>
<dbReference type="InterPro" id="IPR011453">
    <property type="entry name" value="DUF1559"/>
</dbReference>
<organism evidence="3 4">
    <name type="scientific">Frigoriglobus tundricola</name>
    <dbReference type="NCBI Taxonomy" id="2774151"/>
    <lineage>
        <taxon>Bacteria</taxon>
        <taxon>Pseudomonadati</taxon>
        <taxon>Planctomycetota</taxon>
        <taxon>Planctomycetia</taxon>
        <taxon>Gemmatales</taxon>
        <taxon>Gemmataceae</taxon>
        <taxon>Frigoriglobus</taxon>
    </lineage>
</organism>
<accession>A0A6M5YHF6</accession>
<dbReference type="Pfam" id="PF07596">
    <property type="entry name" value="SBP_bac_10"/>
    <property type="match status" value="1"/>
</dbReference>
<evidence type="ECO:0000313" key="4">
    <source>
        <dbReference type="Proteomes" id="UP000503447"/>
    </source>
</evidence>
<sequence>MNRSSWSYPVSGWVVAALLSGAVLAQPGGPVAAQPTPVRADAPLPAELRYVPADAALFLHADAHALWTGELAKSFRTANKDLFDRAENAGKAFGGSPKDLKAVALFVPKIKGPGDDERLGIVLTFDKPLDKDKFTTAVKGLFPDDAKVKVLTPSDTLAVVLVGLGVEYAKPQPAGADGPLTAAIRAASSGKHMLVAGATLANLSDELQKDDLPAQLRPLQPILKAEAITATVTLGATLDLAVRVRTKREALAGDAEKALALLVRLIADECDRTISNAEKEAGMKDVVTVFKAGLAATKGAKLSVDGTEARLSASLPLGDLPLAPAYRAVGTRVTAAPSPKSANNLKQIGLAMHAYHDANNSFPAAAICDKKGKPLLSWRVAVLPYLEQADVYEQFKLDEPWDSEHNKKLLANMPSTYALPGSKPGSTETHYRAFVGNGAAFDWAKGHKILDISDGASNTLMVATAAHGVPWTKPDELEFDPQKDMSALITLVGGRAQMVMCDGSIRTLKKLPSKETLNALITKDGNEIIGNDF</sequence>